<feature type="transmembrane region" description="Helical" evidence="2">
    <location>
        <begin position="31"/>
        <end position="55"/>
    </location>
</feature>
<evidence type="ECO:0000259" key="4">
    <source>
        <dbReference type="Pfam" id="PF13399"/>
    </source>
</evidence>
<dbReference type="Proteomes" id="UP000656077">
    <property type="component" value="Unassembled WGS sequence"/>
</dbReference>
<dbReference type="EMBL" id="WSRQ01000028">
    <property type="protein sequence ID" value="MVX65229.1"/>
    <property type="molecule type" value="Genomic_DNA"/>
</dbReference>
<gene>
    <name evidence="5" type="ORF">GKZ28_16175</name>
</gene>
<accession>A0A964W3G0</accession>
<name>A0A964W3G0_9CLOT</name>
<keyword evidence="2" id="KW-0812">Transmembrane</keyword>
<evidence type="ECO:0000259" key="3">
    <source>
        <dbReference type="Pfam" id="PF03816"/>
    </source>
</evidence>
<evidence type="ECO:0000256" key="1">
    <source>
        <dbReference type="ARBA" id="ARBA00006068"/>
    </source>
</evidence>
<dbReference type="NCBIfam" id="TIGR00350">
    <property type="entry name" value="lytR_cpsA_psr"/>
    <property type="match status" value="1"/>
</dbReference>
<dbReference type="Pfam" id="PF13399">
    <property type="entry name" value="LytR_C"/>
    <property type="match status" value="1"/>
</dbReference>
<dbReference type="InterPro" id="IPR050922">
    <property type="entry name" value="LytR/CpsA/Psr_CW_biosynth"/>
</dbReference>
<comment type="similarity">
    <text evidence="1">Belongs to the LytR/CpsA/Psr (LCP) family.</text>
</comment>
<dbReference type="AlphaFoldDB" id="A0A964W3G0"/>
<keyword evidence="2" id="KW-0472">Membrane</keyword>
<comment type="caution">
    <text evidence="5">The sequence shown here is derived from an EMBL/GenBank/DDBJ whole genome shotgun (WGS) entry which is preliminary data.</text>
</comment>
<evidence type="ECO:0000313" key="6">
    <source>
        <dbReference type="Proteomes" id="UP000656077"/>
    </source>
</evidence>
<evidence type="ECO:0000313" key="5">
    <source>
        <dbReference type="EMBL" id="MVX65229.1"/>
    </source>
</evidence>
<proteinExistence type="inferred from homology"/>
<feature type="domain" description="LytR/CpsA/Psr regulator C-terminal" evidence="4">
    <location>
        <begin position="341"/>
        <end position="426"/>
    </location>
</feature>
<dbReference type="InterPro" id="IPR004474">
    <property type="entry name" value="LytR_CpsA_psr"/>
</dbReference>
<dbReference type="RefSeq" id="WP_160359998.1">
    <property type="nucleotide sequence ID" value="NZ_WSRQ01000028.1"/>
</dbReference>
<feature type="domain" description="Cell envelope-related transcriptional attenuator" evidence="3">
    <location>
        <begin position="96"/>
        <end position="249"/>
    </location>
</feature>
<protein>
    <submittedName>
        <fullName evidence="5">LytR family transcriptional regulator</fullName>
    </submittedName>
</protein>
<dbReference type="PANTHER" id="PTHR33392:SF6">
    <property type="entry name" value="POLYISOPRENYL-TEICHOIC ACID--PEPTIDOGLYCAN TEICHOIC ACID TRANSFERASE TAGU"/>
    <property type="match status" value="1"/>
</dbReference>
<organism evidence="5 6">
    <name type="scientific">Clostridium chromiireducens</name>
    <dbReference type="NCBI Taxonomy" id="225345"/>
    <lineage>
        <taxon>Bacteria</taxon>
        <taxon>Bacillati</taxon>
        <taxon>Bacillota</taxon>
        <taxon>Clostridia</taxon>
        <taxon>Eubacteriales</taxon>
        <taxon>Clostridiaceae</taxon>
        <taxon>Clostridium</taxon>
    </lineage>
</organism>
<evidence type="ECO:0000256" key="2">
    <source>
        <dbReference type="SAM" id="Phobius"/>
    </source>
</evidence>
<reference evidence="5" key="1">
    <citation type="submission" date="2019-12" db="EMBL/GenBank/DDBJ databases">
        <title>Microbes associate with the intestines of laboratory mice.</title>
        <authorList>
            <person name="Navarre W."/>
            <person name="Wong E."/>
        </authorList>
    </citation>
    <scope>NUCLEOTIDE SEQUENCE</scope>
    <source>
        <strain evidence="5">NM79_F5</strain>
    </source>
</reference>
<dbReference type="PANTHER" id="PTHR33392">
    <property type="entry name" value="POLYISOPRENYL-TEICHOIC ACID--PEPTIDOGLYCAN TEICHOIC ACID TRANSFERASE TAGU"/>
    <property type="match status" value="1"/>
</dbReference>
<keyword evidence="2" id="KW-1133">Transmembrane helix</keyword>
<dbReference type="Gene3D" id="3.30.70.2390">
    <property type="match status" value="1"/>
</dbReference>
<dbReference type="Pfam" id="PF03816">
    <property type="entry name" value="LytR_cpsA_psr"/>
    <property type="match status" value="1"/>
</dbReference>
<dbReference type="InterPro" id="IPR027381">
    <property type="entry name" value="LytR/CpsA/Psr_C"/>
</dbReference>
<dbReference type="Gene3D" id="3.40.630.190">
    <property type="entry name" value="LCP protein"/>
    <property type="match status" value="1"/>
</dbReference>
<sequence length="431" mass="48210">MRRRSNNKKKQKLFLKIFSKNTDSTTIPEKVVLGAIALIVTFIIVSMVSGVSALMKIGSKSMPRSVDVSSNGPVNILLLGMDIGDPSQVDNQSIKRTDTIMVANYNPQNKKMHFVSIPRDTLINVNGKNTKINSLYAIGGYPKIKSEVEKLLNVNINYIVKIDYNAFREIIDAIGGIEMKIDRNMIYDDEGQNLHINFKAGETVTLDGKKAEEFFRWRKNNDGSGFANGDLDRIENQQKFISKVIEKCTSPFIMFRVPKIMSALGDNIETNMSSFEVLNYGLKFSNIKKENTIMATAAGTPKTINGESFLIFDKSANKDILSSLVSSTSSKNLPENISKDDIRIKILNATKINGLAAKEEKELNSMGYKKIDTGNTELTDKSIILSNNDDKLQVILQDINIKNTDKKENKTEYNDYDVIIILGKDFATLDE</sequence>